<comment type="caution">
    <text evidence="2">The sequence shown here is derived from an EMBL/GenBank/DDBJ whole genome shotgun (WGS) entry which is preliminary data.</text>
</comment>
<proteinExistence type="predicted"/>
<name>A0AAN6P4E8_9PEZI</name>
<dbReference type="Proteomes" id="UP001303115">
    <property type="component" value="Unassembled WGS sequence"/>
</dbReference>
<evidence type="ECO:0000313" key="2">
    <source>
        <dbReference type="EMBL" id="KAK4031390.1"/>
    </source>
</evidence>
<dbReference type="AlphaFoldDB" id="A0AAN6P4E8"/>
<reference evidence="3" key="1">
    <citation type="journal article" date="2023" name="Mol. Phylogenet. Evol.">
        <title>Genome-scale phylogeny and comparative genomics of the fungal order Sordariales.</title>
        <authorList>
            <person name="Hensen N."/>
            <person name="Bonometti L."/>
            <person name="Westerberg I."/>
            <person name="Brannstrom I.O."/>
            <person name="Guillou S."/>
            <person name="Cros-Aarteil S."/>
            <person name="Calhoun S."/>
            <person name="Haridas S."/>
            <person name="Kuo A."/>
            <person name="Mondo S."/>
            <person name="Pangilinan J."/>
            <person name="Riley R."/>
            <person name="LaButti K."/>
            <person name="Andreopoulos B."/>
            <person name="Lipzen A."/>
            <person name="Chen C."/>
            <person name="Yan M."/>
            <person name="Daum C."/>
            <person name="Ng V."/>
            <person name="Clum A."/>
            <person name="Steindorff A."/>
            <person name="Ohm R.A."/>
            <person name="Martin F."/>
            <person name="Silar P."/>
            <person name="Natvig D.O."/>
            <person name="Lalanne C."/>
            <person name="Gautier V."/>
            <person name="Ament-Velasquez S.L."/>
            <person name="Kruys A."/>
            <person name="Hutchinson M.I."/>
            <person name="Powell A.J."/>
            <person name="Barry K."/>
            <person name="Miller A.N."/>
            <person name="Grigoriev I.V."/>
            <person name="Debuchy R."/>
            <person name="Gladieux P."/>
            <person name="Hiltunen Thoren M."/>
            <person name="Johannesson H."/>
        </authorList>
    </citation>
    <scope>NUCLEOTIDE SEQUENCE [LARGE SCALE GENOMIC DNA]</scope>
    <source>
        <strain evidence="3">CBS 284.82</strain>
    </source>
</reference>
<evidence type="ECO:0000313" key="3">
    <source>
        <dbReference type="Proteomes" id="UP001303115"/>
    </source>
</evidence>
<sequence length="69" mass="7918">DLTPEANILFASDSLLNTLGYQLDEVRGKSAFNYFYPEEVLFIRSVYSRGILLDKAAILYYIYILSRSS</sequence>
<dbReference type="PROSITE" id="PS50112">
    <property type="entry name" value="PAS"/>
    <property type="match status" value="1"/>
</dbReference>
<keyword evidence="3" id="KW-1185">Reference proteome</keyword>
<feature type="non-terminal residue" evidence="2">
    <location>
        <position position="1"/>
    </location>
</feature>
<dbReference type="CDD" id="cd00130">
    <property type="entry name" value="PAS"/>
    <property type="match status" value="1"/>
</dbReference>
<organism evidence="2 3">
    <name type="scientific">Parachaetomium inaequale</name>
    <dbReference type="NCBI Taxonomy" id="2588326"/>
    <lineage>
        <taxon>Eukaryota</taxon>
        <taxon>Fungi</taxon>
        <taxon>Dikarya</taxon>
        <taxon>Ascomycota</taxon>
        <taxon>Pezizomycotina</taxon>
        <taxon>Sordariomycetes</taxon>
        <taxon>Sordariomycetidae</taxon>
        <taxon>Sordariales</taxon>
        <taxon>Chaetomiaceae</taxon>
        <taxon>Parachaetomium</taxon>
    </lineage>
</organism>
<evidence type="ECO:0000259" key="1">
    <source>
        <dbReference type="PROSITE" id="PS50112"/>
    </source>
</evidence>
<dbReference type="SUPFAM" id="SSF55785">
    <property type="entry name" value="PYP-like sensor domain (PAS domain)"/>
    <property type="match status" value="1"/>
</dbReference>
<accession>A0AAN6P4E8</accession>
<dbReference type="Gene3D" id="3.30.450.20">
    <property type="entry name" value="PAS domain"/>
    <property type="match status" value="1"/>
</dbReference>
<gene>
    <name evidence="2" type="ORF">C8A01DRAFT_21378</name>
</gene>
<dbReference type="InterPro" id="IPR000014">
    <property type="entry name" value="PAS"/>
</dbReference>
<dbReference type="EMBL" id="MU854830">
    <property type="protein sequence ID" value="KAK4031390.1"/>
    <property type="molecule type" value="Genomic_DNA"/>
</dbReference>
<protein>
    <recommendedName>
        <fullName evidence="1">PAS domain-containing protein</fullName>
    </recommendedName>
</protein>
<feature type="domain" description="PAS" evidence="1">
    <location>
        <begin position="1"/>
        <end position="54"/>
    </location>
</feature>
<dbReference type="InterPro" id="IPR035965">
    <property type="entry name" value="PAS-like_dom_sf"/>
</dbReference>